<proteinExistence type="predicted"/>
<organism evidence="2 3">
    <name type="scientific">Bacteriovorax antarcticus</name>
    <dbReference type="NCBI Taxonomy" id="3088717"/>
    <lineage>
        <taxon>Bacteria</taxon>
        <taxon>Pseudomonadati</taxon>
        <taxon>Bdellovibrionota</taxon>
        <taxon>Bacteriovoracia</taxon>
        <taxon>Bacteriovoracales</taxon>
        <taxon>Bacteriovoracaceae</taxon>
        <taxon>Bacteriovorax</taxon>
    </lineage>
</organism>
<protein>
    <submittedName>
        <fullName evidence="2">Uncharacterized protein</fullName>
    </submittedName>
</protein>
<evidence type="ECO:0000256" key="1">
    <source>
        <dbReference type="SAM" id="SignalP"/>
    </source>
</evidence>
<keyword evidence="1" id="KW-0732">Signal</keyword>
<accession>A0ABU5VQX8</accession>
<feature type="chain" id="PRO_5046001310" evidence="1">
    <location>
        <begin position="18"/>
        <end position="126"/>
    </location>
</feature>
<evidence type="ECO:0000313" key="3">
    <source>
        <dbReference type="Proteomes" id="UP001302274"/>
    </source>
</evidence>
<dbReference type="EMBL" id="JAYGJQ010000001">
    <property type="protein sequence ID" value="MEA9355317.1"/>
    <property type="molecule type" value="Genomic_DNA"/>
</dbReference>
<dbReference type="Proteomes" id="UP001302274">
    <property type="component" value="Unassembled WGS sequence"/>
</dbReference>
<name>A0ABU5VQX8_9BACT</name>
<comment type="caution">
    <text evidence="2">The sequence shown here is derived from an EMBL/GenBank/DDBJ whole genome shotgun (WGS) entry which is preliminary data.</text>
</comment>
<reference evidence="2 3" key="1">
    <citation type="submission" date="2023-11" db="EMBL/GenBank/DDBJ databases">
        <title>A Novel Polar Bacteriovorax (B. antarcticus) Isolated from the Biocrust in Antarctica.</title>
        <authorList>
            <person name="Mun W."/>
            <person name="Choi S.Y."/>
            <person name="Mitchell R.J."/>
        </authorList>
    </citation>
    <scope>NUCLEOTIDE SEQUENCE [LARGE SCALE GENOMIC DNA]</scope>
    <source>
        <strain evidence="2 3">PP10</strain>
    </source>
</reference>
<evidence type="ECO:0000313" key="2">
    <source>
        <dbReference type="EMBL" id="MEA9355317.1"/>
    </source>
</evidence>
<feature type="signal peptide" evidence="1">
    <location>
        <begin position="1"/>
        <end position="17"/>
    </location>
</feature>
<dbReference type="RefSeq" id="WP_323574806.1">
    <property type="nucleotide sequence ID" value="NZ_JAYGJQ010000001.1"/>
</dbReference>
<keyword evidence="3" id="KW-1185">Reference proteome</keyword>
<gene>
    <name evidence="2" type="ORF">SHI21_03855</name>
</gene>
<sequence>MKKLLLLTAAFSFNVMAGTTLVCNDQNSHAVYKLQLTEENSTLVFSPLLKDNSTLAKSVASLKYNEGGSSELYSVYTGKNLDQNTVVVELKNKELVRGKIAEVFVSYSKNASNKLDQKTVFLCDVE</sequence>